<reference evidence="2" key="1">
    <citation type="submission" date="2019-04" db="EMBL/GenBank/DDBJ databases">
        <title>Evolution of Biomass-Degrading Anaerobic Consortia Revealed by Metagenomics.</title>
        <authorList>
            <person name="Peng X."/>
        </authorList>
    </citation>
    <scope>NUCLEOTIDE SEQUENCE</scope>
    <source>
        <strain evidence="2">SIG311</strain>
    </source>
</reference>
<evidence type="ECO:0000259" key="1">
    <source>
        <dbReference type="Pfam" id="PF13349"/>
    </source>
</evidence>
<evidence type="ECO:0000313" key="3">
    <source>
        <dbReference type="Proteomes" id="UP000766246"/>
    </source>
</evidence>
<dbReference type="Gene3D" id="2.160.20.120">
    <property type="match status" value="1"/>
</dbReference>
<gene>
    <name evidence="2" type="ORF">E7272_00630</name>
</gene>
<protein>
    <submittedName>
        <fullName evidence="2">DUF4097 domain-containing protein</fullName>
    </submittedName>
</protein>
<sequence length="264" mass="28959">MENKNWGKKYMLVLWSITLVVILCGLAYNLGGFGFHYLSATNVGEYEDFDYSGEEFSSIEVNIDAADLDIRYGDTYMVSTNIPKKYQPVINVKDGKLEIQQKKLNHSINSFKSLKEECSIEITIPTGTKLEDVDIVVDAGDIDIETVKGNSISISADAGDIDLKNVEFESTNVDADAGDIEAKDSKLGKLKIEADLGDIDADKTDFDYGKITADMGDISIDGAFNRLEACCDLGSINITTPNPDYDNMDLDVSLGSITVNGKKW</sequence>
<evidence type="ECO:0000313" key="2">
    <source>
        <dbReference type="EMBL" id="MBE5918323.1"/>
    </source>
</evidence>
<dbReference type="Proteomes" id="UP000766246">
    <property type="component" value="Unassembled WGS sequence"/>
</dbReference>
<comment type="caution">
    <text evidence="2">The sequence shown here is derived from an EMBL/GenBank/DDBJ whole genome shotgun (WGS) entry which is preliminary data.</text>
</comment>
<accession>A0A927UA16</accession>
<dbReference type="PANTHER" id="PTHR34094:SF1">
    <property type="entry name" value="PROTEIN FAM185A"/>
    <property type="match status" value="1"/>
</dbReference>
<dbReference type="AlphaFoldDB" id="A0A927UA16"/>
<dbReference type="Pfam" id="PF13349">
    <property type="entry name" value="DUF4097"/>
    <property type="match status" value="1"/>
</dbReference>
<proteinExistence type="predicted"/>
<feature type="domain" description="DUF4097" evidence="1">
    <location>
        <begin position="57"/>
        <end position="259"/>
    </location>
</feature>
<name>A0A927UA16_9FIRM</name>
<dbReference type="PANTHER" id="PTHR34094">
    <property type="match status" value="1"/>
</dbReference>
<organism evidence="2 3">
    <name type="scientific">Pseudobutyrivibrio ruminis</name>
    <dbReference type="NCBI Taxonomy" id="46206"/>
    <lineage>
        <taxon>Bacteria</taxon>
        <taxon>Bacillati</taxon>
        <taxon>Bacillota</taxon>
        <taxon>Clostridia</taxon>
        <taxon>Lachnospirales</taxon>
        <taxon>Lachnospiraceae</taxon>
        <taxon>Pseudobutyrivibrio</taxon>
    </lineage>
</organism>
<dbReference type="InterPro" id="IPR025164">
    <property type="entry name" value="Toastrack_DUF4097"/>
</dbReference>
<dbReference type="EMBL" id="SVER01000002">
    <property type="protein sequence ID" value="MBE5918323.1"/>
    <property type="molecule type" value="Genomic_DNA"/>
</dbReference>